<dbReference type="NCBIfam" id="TIGR01909">
    <property type="entry name" value="C_GCAxxG_C_C"/>
    <property type="match status" value="1"/>
</dbReference>
<protein>
    <recommendedName>
        <fullName evidence="4">C_GCAxxG_C_C family protein</fullName>
    </recommendedName>
</protein>
<organism evidence="2 3">
    <name type="scientific">Faecalitalea cylindroides</name>
    <dbReference type="NCBI Taxonomy" id="39483"/>
    <lineage>
        <taxon>Bacteria</taxon>
        <taxon>Bacillati</taxon>
        <taxon>Bacillota</taxon>
        <taxon>Erysipelotrichia</taxon>
        <taxon>Erysipelotrichales</taxon>
        <taxon>Erysipelotrichaceae</taxon>
        <taxon>Faecalitalea</taxon>
    </lineage>
</organism>
<dbReference type="Pfam" id="PF09719">
    <property type="entry name" value="C_GCAxxG_C_C"/>
    <property type="match status" value="1"/>
</dbReference>
<dbReference type="InterPro" id="IPR010181">
    <property type="entry name" value="CGCAxxGCC_motif"/>
</dbReference>
<evidence type="ECO:0000256" key="1">
    <source>
        <dbReference type="SAM" id="Phobius"/>
    </source>
</evidence>
<keyword evidence="1" id="KW-0812">Transmembrane</keyword>
<dbReference type="Proteomes" id="UP000195447">
    <property type="component" value="Unassembled WGS sequence"/>
</dbReference>
<reference evidence="3" key="1">
    <citation type="submission" date="2017-04" db="EMBL/GenBank/DDBJ databases">
        <title>Function of individual gut microbiota members based on whole genome sequencing of pure cultures obtained from chicken caecum.</title>
        <authorList>
            <person name="Medvecky M."/>
            <person name="Cejkova D."/>
            <person name="Polansky O."/>
            <person name="Karasova D."/>
            <person name="Kubasova T."/>
            <person name="Cizek A."/>
            <person name="Rychlik I."/>
        </authorList>
    </citation>
    <scope>NUCLEOTIDE SEQUENCE [LARGE SCALE GENOMIC DNA]</scope>
    <source>
        <strain evidence="3">An178</strain>
    </source>
</reference>
<comment type="caution">
    <text evidence="2">The sequence shown here is derived from an EMBL/GenBank/DDBJ whole genome shotgun (WGS) entry which is preliminary data.</text>
</comment>
<keyword evidence="1" id="KW-1133">Transmembrane helix</keyword>
<accession>A0A1Y4LXI0</accession>
<sequence>MTEFQTVVEKYYTSGYNCSETLVRAANEYYHLDLHDEDMKMIAGFGGGMFVGSTCGALVGSVAALSKMVIKTKAHDQLDEIRPYTQKCVRNFKEELGNMDCAHVKPIHHTKETKCLNTCLLAAKALEKTILETVGE</sequence>
<dbReference type="RefSeq" id="WP_087158326.1">
    <property type="nucleotide sequence ID" value="NZ_JADNDT010000003.1"/>
</dbReference>
<dbReference type="EMBL" id="NFKM01000004">
    <property type="protein sequence ID" value="OUP61303.1"/>
    <property type="molecule type" value="Genomic_DNA"/>
</dbReference>
<evidence type="ECO:0008006" key="4">
    <source>
        <dbReference type="Google" id="ProtNLM"/>
    </source>
</evidence>
<keyword evidence="1" id="KW-0472">Membrane</keyword>
<dbReference type="AlphaFoldDB" id="A0A1Y4LXI0"/>
<name>A0A1Y4LXI0_9FIRM</name>
<keyword evidence="3" id="KW-1185">Reference proteome</keyword>
<evidence type="ECO:0000313" key="2">
    <source>
        <dbReference type="EMBL" id="OUP61303.1"/>
    </source>
</evidence>
<evidence type="ECO:0000313" key="3">
    <source>
        <dbReference type="Proteomes" id="UP000195447"/>
    </source>
</evidence>
<gene>
    <name evidence="2" type="ORF">B5F14_03045</name>
</gene>
<feature type="transmembrane region" description="Helical" evidence="1">
    <location>
        <begin position="42"/>
        <end position="65"/>
    </location>
</feature>
<dbReference type="SUPFAM" id="SSF48695">
    <property type="entry name" value="Multiheme cytochromes"/>
    <property type="match status" value="1"/>
</dbReference>
<dbReference type="InterPro" id="IPR036280">
    <property type="entry name" value="Multihaem_cyt_sf"/>
</dbReference>
<proteinExistence type="predicted"/>